<dbReference type="OrthoDB" id="206452at2759"/>
<dbReference type="Pfam" id="PF08719">
    <property type="entry name" value="NADAR"/>
    <property type="match status" value="1"/>
</dbReference>
<accession>A0A2R6NH06</accession>
<dbReference type="AlphaFoldDB" id="A0A2R6NH06"/>
<name>A0A2R6NH06_9APHY</name>
<reference evidence="2 3" key="1">
    <citation type="submission" date="2018-02" db="EMBL/GenBank/DDBJ databases">
        <title>Genome sequence of the basidiomycete white-rot fungus Phlebia centrifuga.</title>
        <authorList>
            <person name="Granchi Z."/>
            <person name="Peng M."/>
            <person name="de Vries R.P."/>
            <person name="Hilden K."/>
            <person name="Makela M.R."/>
            <person name="Grigoriev I."/>
            <person name="Riley R."/>
        </authorList>
    </citation>
    <scope>NUCLEOTIDE SEQUENCE [LARGE SCALE GENOMIC DNA]</scope>
    <source>
        <strain evidence="2 3">FBCC195</strain>
    </source>
</reference>
<dbReference type="Proteomes" id="UP000186601">
    <property type="component" value="Unassembled WGS sequence"/>
</dbReference>
<dbReference type="EMBL" id="MLYV02001259">
    <property type="protein sequence ID" value="PSR71664.1"/>
    <property type="molecule type" value="Genomic_DNA"/>
</dbReference>
<dbReference type="CDD" id="cd15457">
    <property type="entry name" value="NADAR"/>
    <property type="match status" value="1"/>
</dbReference>
<proteinExistence type="predicted"/>
<dbReference type="Gene3D" id="1.10.357.40">
    <property type="entry name" value="YbiA-like"/>
    <property type="match status" value="1"/>
</dbReference>
<evidence type="ECO:0000313" key="2">
    <source>
        <dbReference type="EMBL" id="PSR71664.1"/>
    </source>
</evidence>
<dbReference type="STRING" id="98765.A0A2R6NH06"/>
<evidence type="ECO:0000259" key="1">
    <source>
        <dbReference type="Pfam" id="PF08719"/>
    </source>
</evidence>
<gene>
    <name evidence="2" type="ORF">PHLCEN_2v12517</name>
</gene>
<protein>
    <recommendedName>
        <fullName evidence="1">NADAR domain-containing protein</fullName>
    </recommendedName>
</protein>
<evidence type="ECO:0000313" key="3">
    <source>
        <dbReference type="Proteomes" id="UP000186601"/>
    </source>
</evidence>
<comment type="caution">
    <text evidence="2">The sequence shown here is derived from an EMBL/GenBank/DDBJ whole genome shotgun (WGS) entry which is preliminary data.</text>
</comment>
<dbReference type="SUPFAM" id="SSF143990">
    <property type="entry name" value="YbiA-like"/>
    <property type="match status" value="1"/>
</dbReference>
<sequence>MPLSRESYVFFWRITSQYGWASQWYYSPFKARIQFEVDSRIIDSETDYEFPTCEHWMMASKALLFDDKEVFQRVIDSDATDMTAVKRLGREVRGFNEKVWKAAREVIVYQGNLEKFRQNEELKKELLETGEKIIVEASPRDRIWGIGYGEKRALEVKGNWGLNLLGKALEEVRSTLRKEMSI</sequence>
<organism evidence="2 3">
    <name type="scientific">Hermanssonia centrifuga</name>
    <dbReference type="NCBI Taxonomy" id="98765"/>
    <lineage>
        <taxon>Eukaryota</taxon>
        <taxon>Fungi</taxon>
        <taxon>Dikarya</taxon>
        <taxon>Basidiomycota</taxon>
        <taxon>Agaricomycotina</taxon>
        <taxon>Agaricomycetes</taxon>
        <taxon>Polyporales</taxon>
        <taxon>Meruliaceae</taxon>
        <taxon>Hermanssonia</taxon>
    </lineage>
</organism>
<dbReference type="InterPro" id="IPR012816">
    <property type="entry name" value="NADAR"/>
</dbReference>
<keyword evidence="3" id="KW-1185">Reference proteome</keyword>
<feature type="domain" description="NADAR" evidence="1">
    <location>
        <begin position="10"/>
        <end position="177"/>
    </location>
</feature>
<dbReference type="InterPro" id="IPR037238">
    <property type="entry name" value="YbiA-like_sf"/>
</dbReference>
<dbReference type="NCBIfam" id="TIGR02464">
    <property type="entry name" value="ribofla_fusion"/>
    <property type="match status" value="1"/>
</dbReference>